<accession>A0A9Q2QH92</accession>
<organism evidence="1 2">
    <name type="scientific">Francisella noatunensis</name>
    <dbReference type="NCBI Taxonomy" id="657445"/>
    <lineage>
        <taxon>Bacteria</taxon>
        <taxon>Pseudomonadati</taxon>
        <taxon>Pseudomonadota</taxon>
        <taxon>Gammaproteobacteria</taxon>
        <taxon>Thiotrichales</taxon>
        <taxon>Francisellaceae</taxon>
        <taxon>Francisella</taxon>
    </lineage>
</organism>
<evidence type="ECO:0000313" key="2">
    <source>
        <dbReference type="Proteomes" id="UP000701999"/>
    </source>
</evidence>
<reference evidence="1 2" key="1">
    <citation type="submission" date="2020-09" db="EMBL/GenBank/DDBJ databases">
        <title>Development of specific Francisella tularensis PCR assay based on in-depth characterization of family Francisellaceae.</title>
        <authorList>
            <person name="Ohrman C."/>
            <person name="Sahl J."/>
            <person name="Sjodin A."/>
            <person name="Uneklint I."/>
            <person name="Ballard R."/>
            <person name="Karlsson L."/>
            <person name="Mcdonough R."/>
            <person name="Sundell D."/>
            <person name="Soria K."/>
            <person name="Brindeflk B."/>
            <person name="Vallesi A."/>
            <person name="Ramirez-Paredes J.G."/>
            <person name="Colquhoun D."/>
            <person name="Myrtennas K."/>
            <person name="Birdsell D."/>
            <person name="Johansson A."/>
            <person name="Wagner D."/>
            <person name="Forsman M."/>
        </authorList>
    </citation>
    <scope>NUCLEOTIDE SEQUENCE [LARGE SCALE GENOMIC DNA]</scope>
    <source>
        <strain evidence="1 2">FSC1140</strain>
    </source>
</reference>
<sequence>MSVVVLDASPVVSLSLATPGTILLDKFPADLLTLRVAAFEAILPNKKLPNKTTIF</sequence>
<dbReference type="Proteomes" id="UP000701999">
    <property type="component" value="Unassembled WGS sequence"/>
</dbReference>
<gene>
    <name evidence="1" type="ORF">IB647_02025</name>
</gene>
<proteinExistence type="predicted"/>
<keyword evidence="2" id="KW-1185">Reference proteome</keyword>
<dbReference type="EMBL" id="JACVKN010000037">
    <property type="protein sequence ID" value="MBK2064587.1"/>
    <property type="molecule type" value="Genomic_DNA"/>
</dbReference>
<protein>
    <submittedName>
        <fullName evidence="1">Uncharacterized protein</fullName>
    </submittedName>
</protein>
<dbReference type="GeneID" id="93255254"/>
<dbReference type="AlphaFoldDB" id="A0A9Q2QH92"/>
<comment type="caution">
    <text evidence="1">The sequence shown here is derived from an EMBL/GenBank/DDBJ whole genome shotgun (WGS) entry which is preliminary data.</text>
</comment>
<name>A0A9Q2QH92_9GAMM</name>
<evidence type="ECO:0000313" key="1">
    <source>
        <dbReference type="EMBL" id="MBK2064587.1"/>
    </source>
</evidence>
<dbReference type="RefSeq" id="WP_159184509.1">
    <property type="nucleotide sequence ID" value="NZ_JACVJL010000060.1"/>
</dbReference>